<dbReference type="RefSeq" id="WP_181740004.1">
    <property type="nucleotide sequence ID" value="NZ_JACEMT010000050.1"/>
</dbReference>
<feature type="signal peptide" evidence="1">
    <location>
        <begin position="1"/>
        <end position="27"/>
    </location>
</feature>
<reference evidence="3 4" key="1">
    <citation type="submission" date="2020-07" db="EMBL/GenBank/DDBJ databases">
        <title>Bacterium isolated from marien macroalgae.</title>
        <authorList>
            <person name="Zhu K."/>
            <person name="Lu D."/>
            <person name="Du Z."/>
        </authorList>
    </citation>
    <scope>NUCLEOTIDE SEQUENCE [LARGE SCALE GENOMIC DNA]</scope>
    <source>
        <strain evidence="3 4">3-1745</strain>
    </source>
</reference>
<dbReference type="SUPFAM" id="SSF50814">
    <property type="entry name" value="Lipocalins"/>
    <property type="match status" value="1"/>
</dbReference>
<keyword evidence="1" id="KW-0732">Signal</keyword>
<organism evidence="3 4">
    <name type="scientific">Marinobacterium marinum</name>
    <dbReference type="NCBI Taxonomy" id="2756129"/>
    <lineage>
        <taxon>Bacteria</taxon>
        <taxon>Pseudomonadati</taxon>
        <taxon>Pseudomonadota</taxon>
        <taxon>Gammaproteobacteria</taxon>
        <taxon>Oceanospirillales</taxon>
        <taxon>Oceanospirillaceae</taxon>
        <taxon>Marinobacterium</taxon>
    </lineage>
</organism>
<evidence type="ECO:0000313" key="4">
    <source>
        <dbReference type="Proteomes" id="UP000538931"/>
    </source>
</evidence>
<dbReference type="PIRSF" id="PIRSF036226">
    <property type="entry name" value="UCP036226"/>
    <property type="match status" value="1"/>
</dbReference>
<feature type="domain" description="THAP4-like heme-binding" evidence="2">
    <location>
        <begin position="31"/>
        <end position="206"/>
    </location>
</feature>
<dbReference type="AlphaFoldDB" id="A0A7W1WZ80"/>
<proteinExistence type="predicted"/>
<sequence>MKKTDRIFACVAASLSLLWPVANHAVAAEMDLGPLEPLIGTWKTEASGVDVAPGKEGSAVGKGVSAVEPFYEIRTFEAVADAVNASSQNLVAVYYKQEVFREKDDVKFHDQRGYLIYDKENQMVYNTFCIPRAACVVAEGEAAAKMTLTSAPRGVAESSFMTENATTESFSMTMDIGENTLTYSQNTQLNIYGQAFPHTDSATLKKVL</sequence>
<dbReference type="EMBL" id="JACEMT010000050">
    <property type="protein sequence ID" value="MBA4502836.1"/>
    <property type="molecule type" value="Genomic_DNA"/>
</dbReference>
<dbReference type="Pfam" id="PF08768">
    <property type="entry name" value="THAP4_heme-bd"/>
    <property type="match status" value="1"/>
</dbReference>
<name>A0A7W1WZ80_9GAMM</name>
<dbReference type="InterPro" id="IPR012674">
    <property type="entry name" value="Calycin"/>
</dbReference>
<dbReference type="InterPro" id="IPR014602">
    <property type="entry name" value="UCP036226"/>
</dbReference>
<dbReference type="Gene3D" id="2.40.128.20">
    <property type="match status" value="1"/>
</dbReference>
<comment type="caution">
    <text evidence="3">The sequence shown here is derived from an EMBL/GenBank/DDBJ whole genome shotgun (WGS) entry which is preliminary data.</text>
</comment>
<keyword evidence="4" id="KW-1185">Reference proteome</keyword>
<evidence type="ECO:0000256" key="1">
    <source>
        <dbReference type="SAM" id="SignalP"/>
    </source>
</evidence>
<gene>
    <name evidence="3" type="ORF">H1S06_10730</name>
</gene>
<feature type="chain" id="PRO_5030780731" evidence="1">
    <location>
        <begin position="28"/>
        <end position="208"/>
    </location>
</feature>
<evidence type="ECO:0000259" key="2">
    <source>
        <dbReference type="Pfam" id="PF08768"/>
    </source>
</evidence>
<evidence type="ECO:0000313" key="3">
    <source>
        <dbReference type="EMBL" id="MBA4502836.1"/>
    </source>
</evidence>
<dbReference type="InterPro" id="IPR014878">
    <property type="entry name" value="THAP4-like_heme-bd"/>
</dbReference>
<accession>A0A7W1WZ80</accession>
<protein>
    <submittedName>
        <fullName evidence="3">FABP family protein</fullName>
    </submittedName>
</protein>
<dbReference type="Proteomes" id="UP000538931">
    <property type="component" value="Unassembled WGS sequence"/>
</dbReference>